<evidence type="ECO:0000256" key="2">
    <source>
        <dbReference type="ARBA" id="ARBA00010904"/>
    </source>
</evidence>
<reference evidence="9" key="1">
    <citation type="submission" date="2025-08" db="UniProtKB">
        <authorList>
            <consortium name="RefSeq"/>
        </authorList>
    </citation>
    <scope>IDENTIFICATION</scope>
</reference>
<protein>
    <recommendedName>
        <fullName evidence="7">MICOS complex subunit</fullName>
    </recommendedName>
</protein>
<proteinExistence type="inferred from homology"/>
<comment type="subunit">
    <text evidence="7">Component of the mitochondrial contact site and cristae organizing system (MICOS) complex.</text>
</comment>
<evidence type="ECO:0000256" key="4">
    <source>
        <dbReference type="ARBA" id="ARBA00022989"/>
    </source>
</evidence>
<dbReference type="GeneID" id="105368761"/>
<dbReference type="PANTHER" id="PTHR14564">
    <property type="entry name" value="MICOS COMPLEX SUBUNIT MIC26 / MIC27 FAMILY MEMBER"/>
    <property type="match status" value="1"/>
</dbReference>
<gene>
    <name evidence="9" type="primary">LOC105368761</name>
</gene>
<evidence type="ECO:0000256" key="5">
    <source>
        <dbReference type="ARBA" id="ARBA00023128"/>
    </source>
</evidence>
<accession>A0AAJ7E369</accession>
<keyword evidence="4" id="KW-1133">Transmembrane helix</keyword>
<dbReference type="RefSeq" id="XP_011506172.1">
    <property type="nucleotide sequence ID" value="XM_011507870.1"/>
</dbReference>
<keyword evidence="3" id="KW-0812">Transmembrane</keyword>
<evidence type="ECO:0000313" key="9">
    <source>
        <dbReference type="RefSeq" id="XP_011506172.1"/>
    </source>
</evidence>
<evidence type="ECO:0000313" key="8">
    <source>
        <dbReference type="Proteomes" id="UP000695007"/>
    </source>
</evidence>
<dbReference type="InterPro" id="IPR033182">
    <property type="entry name" value="MIC26/MIC27_animal"/>
</dbReference>
<dbReference type="GO" id="GO:0061617">
    <property type="term" value="C:MICOS complex"/>
    <property type="evidence" value="ECO:0007669"/>
    <property type="project" value="UniProtKB-UniRule"/>
</dbReference>
<dbReference type="KEGG" id="csol:105368761"/>
<comment type="function">
    <text evidence="7">Component of the MICOS complex, a large protein complex of the mitochondrial inner membrane that plays crucial roles in the maintenance of crista junctions, inner membrane architecture, and formation of contact sites to the outer membrane.</text>
</comment>
<dbReference type="Proteomes" id="UP000695007">
    <property type="component" value="Unplaced"/>
</dbReference>
<keyword evidence="6" id="KW-0472">Membrane</keyword>
<keyword evidence="8" id="KW-1185">Reference proteome</keyword>
<keyword evidence="5 7" id="KW-0496">Mitochondrion</keyword>
<comment type="similarity">
    <text evidence="2">Belongs to the apolipoprotein O/MICOS complex subunit Mic27 family.</text>
</comment>
<dbReference type="AlphaFoldDB" id="A0AAJ7E369"/>
<sequence length="245" mass="27073">MNRIKLFKKFLMPSGLCAAVPLAKSEEKLSVSDVNNANANDSEHSKLSPYYRPAPRRVTIENEEPSRLEENVGILRRSIQDKLKVISTYKNTISNTIDVGYAHTKETFNYLKDESNTLPRIGAVGVGGLSGLILGLRGGKLKKLVFSSTGALVVGSICYPNKFENGCKFIKYYVTVGYNFVRGVKSEENNNAGMTLLDLKNLNFSRVSDTFNNSSLGLLVHKIKKVYDDFAATPVPPGEKKSKEN</sequence>
<keyword evidence="7" id="KW-0999">Mitochondrion inner membrane</keyword>
<evidence type="ECO:0000256" key="3">
    <source>
        <dbReference type="ARBA" id="ARBA00022692"/>
    </source>
</evidence>
<evidence type="ECO:0000256" key="7">
    <source>
        <dbReference type="RuleBase" id="RU363021"/>
    </source>
</evidence>
<organism evidence="8 9">
    <name type="scientific">Ceratosolen solmsi marchali</name>
    <dbReference type="NCBI Taxonomy" id="326594"/>
    <lineage>
        <taxon>Eukaryota</taxon>
        <taxon>Metazoa</taxon>
        <taxon>Ecdysozoa</taxon>
        <taxon>Arthropoda</taxon>
        <taxon>Hexapoda</taxon>
        <taxon>Insecta</taxon>
        <taxon>Pterygota</taxon>
        <taxon>Neoptera</taxon>
        <taxon>Endopterygota</taxon>
        <taxon>Hymenoptera</taxon>
        <taxon>Apocrita</taxon>
        <taxon>Proctotrupomorpha</taxon>
        <taxon>Chalcidoidea</taxon>
        <taxon>Agaonidae</taxon>
        <taxon>Agaoninae</taxon>
        <taxon>Ceratosolen</taxon>
    </lineage>
</organism>
<evidence type="ECO:0000256" key="1">
    <source>
        <dbReference type="ARBA" id="ARBA00004325"/>
    </source>
</evidence>
<dbReference type="InterPro" id="IPR019166">
    <property type="entry name" value="MIC26/MIC27"/>
</dbReference>
<evidence type="ECO:0000256" key="6">
    <source>
        <dbReference type="ARBA" id="ARBA00023136"/>
    </source>
</evidence>
<comment type="subcellular location">
    <subcellularLocation>
        <location evidence="7">Mitochondrion inner membrane</location>
    </subcellularLocation>
    <subcellularLocation>
        <location evidence="1">Mitochondrion membrane</location>
    </subcellularLocation>
</comment>
<dbReference type="GO" id="GO:0042407">
    <property type="term" value="P:cristae formation"/>
    <property type="evidence" value="ECO:0007669"/>
    <property type="project" value="InterPro"/>
</dbReference>
<dbReference type="Pfam" id="PF09769">
    <property type="entry name" value="ApoO"/>
    <property type="match status" value="1"/>
</dbReference>
<dbReference type="CTD" id="41959"/>
<name>A0AAJ7E369_9HYME</name>